<dbReference type="InterPro" id="IPR001509">
    <property type="entry name" value="Epimerase_deHydtase"/>
</dbReference>
<dbReference type="Proteomes" id="UP000230842">
    <property type="component" value="Unassembled WGS sequence"/>
</dbReference>
<feature type="domain" description="DUF1731" evidence="3">
    <location>
        <begin position="247"/>
        <end position="295"/>
    </location>
</feature>
<comment type="caution">
    <text evidence="4">The sequence shown here is derived from an EMBL/GenBank/DDBJ whole genome shotgun (WGS) entry which is preliminary data.</text>
</comment>
<organism evidence="4 5">
    <name type="scientific">Mumia flava</name>
    <dbReference type="NCBI Taxonomy" id="1348852"/>
    <lineage>
        <taxon>Bacteria</taxon>
        <taxon>Bacillati</taxon>
        <taxon>Actinomycetota</taxon>
        <taxon>Actinomycetes</taxon>
        <taxon>Propionibacteriales</taxon>
        <taxon>Nocardioidaceae</taxon>
        <taxon>Mumia</taxon>
    </lineage>
</organism>
<dbReference type="PANTHER" id="PTHR11092:SF0">
    <property type="entry name" value="EPIMERASE FAMILY PROTEIN SDR39U1"/>
    <property type="match status" value="1"/>
</dbReference>
<evidence type="ECO:0000313" key="4">
    <source>
        <dbReference type="EMBL" id="PJJ53905.1"/>
    </source>
</evidence>
<evidence type="ECO:0000313" key="5">
    <source>
        <dbReference type="Proteomes" id="UP000230842"/>
    </source>
</evidence>
<accession>A0A0B2B699</accession>
<dbReference type="RefSeq" id="WP_039359559.1">
    <property type="nucleotide sequence ID" value="NZ_PGEZ01000002.1"/>
</dbReference>
<name>A0A0B2B699_9ACTN</name>
<dbReference type="NCBIfam" id="TIGR01777">
    <property type="entry name" value="yfcH"/>
    <property type="match status" value="1"/>
</dbReference>
<dbReference type="PANTHER" id="PTHR11092">
    <property type="entry name" value="SUGAR NUCLEOTIDE EPIMERASE RELATED"/>
    <property type="match status" value="1"/>
</dbReference>
<dbReference type="OrthoDB" id="9801773at2"/>
<dbReference type="InterPro" id="IPR010099">
    <property type="entry name" value="SDR39U1"/>
</dbReference>
<comment type="similarity">
    <text evidence="1">Belongs to the NAD(P)-dependent epimerase/dehydratase family. SDR39U1 subfamily.</text>
</comment>
<evidence type="ECO:0008006" key="6">
    <source>
        <dbReference type="Google" id="ProtNLM"/>
    </source>
</evidence>
<dbReference type="EMBL" id="PGEZ01000002">
    <property type="protein sequence ID" value="PJJ53905.1"/>
    <property type="molecule type" value="Genomic_DNA"/>
</dbReference>
<dbReference type="Pfam" id="PF08338">
    <property type="entry name" value="DUF1731"/>
    <property type="match status" value="1"/>
</dbReference>
<feature type="domain" description="NAD-dependent epimerase/dehydratase" evidence="2">
    <location>
        <begin position="9"/>
        <end position="212"/>
    </location>
</feature>
<dbReference type="Gene3D" id="3.40.50.720">
    <property type="entry name" value="NAD(P)-binding Rossmann-like Domain"/>
    <property type="match status" value="1"/>
</dbReference>
<evidence type="ECO:0000256" key="1">
    <source>
        <dbReference type="ARBA" id="ARBA00009353"/>
    </source>
</evidence>
<sequence>MRAGTTVALAGATGFVGRHLQRAWAEQGVRVRTIGRGPAAHGRWGDTASIDRAVDGADLLVNLAGRSVSCRYTKRTADEILSSRTETTAQLARSLHRVASPPLLWLNASTGTIYRDARDRPMDECRGELGSGFSVAVARAWEAEAAEAPPDVRVVALRMAFVLGPDGGALCPLIDLARLGLGGRIGDGGQIVSWVHIDDVGRVIDHVVDHPTIRGPVNVAAPDPQPNAAFMRHVREVFGRRVGVPTPAWLLGLGARVLRSEPELVLKSRWVDPGVLTGTGYAFAYPRLRPALVDIARSTPRGLLPVQLG</sequence>
<keyword evidence="5" id="KW-1185">Reference proteome</keyword>
<dbReference type="Pfam" id="PF01370">
    <property type="entry name" value="Epimerase"/>
    <property type="match status" value="1"/>
</dbReference>
<evidence type="ECO:0000259" key="3">
    <source>
        <dbReference type="Pfam" id="PF08338"/>
    </source>
</evidence>
<proteinExistence type="inferred from homology"/>
<gene>
    <name evidence="4" type="ORF">CLV56_3407</name>
</gene>
<dbReference type="AlphaFoldDB" id="A0A0B2B699"/>
<dbReference type="InterPro" id="IPR013549">
    <property type="entry name" value="DUF1731"/>
</dbReference>
<reference evidence="4 5" key="1">
    <citation type="submission" date="2017-11" db="EMBL/GenBank/DDBJ databases">
        <title>Genomic Encyclopedia of Archaeal and Bacterial Type Strains, Phase II (KMG-II): From Individual Species to Whole Genera.</title>
        <authorList>
            <person name="Goeker M."/>
        </authorList>
    </citation>
    <scope>NUCLEOTIDE SEQUENCE [LARGE SCALE GENOMIC DNA]</scope>
    <source>
        <strain evidence="4 5">DSM 27763</strain>
    </source>
</reference>
<evidence type="ECO:0000259" key="2">
    <source>
        <dbReference type="Pfam" id="PF01370"/>
    </source>
</evidence>
<protein>
    <recommendedName>
        <fullName evidence="6">DUF1731 domain-containing protein</fullName>
    </recommendedName>
</protein>
<dbReference type="InterPro" id="IPR036291">
    <property type="entry name" value="NAD(P)-bd_dom_sf"/>
</dbReference>
<dbReference type="SUPFAM" id="SSF51735">
    <property type="entry name" value="NAD(P)-binding Rossmann-fold domains"/>
    <property type="match status" value="1"/>
</dbReference>